<name>A0A2T9ZFC9_9FUNG</name>
<proteinExistence type="predicted"/>
<comment type="caution">
    <text evidence="2">The sequence shown here is derived from an EMBL/GenBank/DDBJ whole genome shotgun (WGS) entry which is preliminary data.</text>
</comment>
<feature type="compositionally biased region" description="Polar residues" evidence="1">
    <location>
        <begin position="186"/>
        <end position="200"/>
    </location>
</feature>
<dbReference type="EMBL" id="MBFS01000253">
    <property type="protein sequence ID" value="PVV03280.1"/>
    <property type="molecule type" value="Genomic_DNA"/>
</dbReference>
<reference evidence="2 3" key="1">
    <citation type="journal article" date="2018" name="MBio">
        <title>Comparative Genomics Reveals the Core Gene Toolbox for the Fungus-Insect Symbiosis.</title>
        <authorList>
            <person name="Wang Y."/>
            <person name="Stata M."/>
            <person name="Wang W."/>
            <person name="Stajich J.E."/>
            <person name="White M.M."/>
            <person name="Moncalvo J.M."/>
        </authorList>
    </citation>
    <scope>NUCLEOTIDE SEQUENCE [LARGE SCALE GENOMIC DNA]</scope>
    <source>
        <strain evidence="2 3">SC-DP-2</strain>
    </source>
</reference>
<protein>
    <submittedName>
        <fullName evidence="2">Uncharacterized protein</fullName>
    </submittedName>
</protein>
<evidence type="ECO:0000313" key="2">
    <source>
        <dbReference type="EMBL" id="PVV03280.1"/>
    </source>
</evidence>
<sequence>MTKEDSEKTKAKRPVFRSRSWKSIIACFPKNPHNRVPRQKEKRSESTEKPKGSVNYSISLKDPRSKTSAELNPPPVPSKSLKNQNPTNVFPEASKIQTKIVLLNSPKNEQPNDSSFKNLIKMRKMSPTIRSPKTFVPVSKKSTEVSNTNHRAENSPKKQKSEKKTLSQLLGADSLISPELRKSRSHSASENTNPSNSTHSRTNKLEPTSARLNNSEISIESNKTNLSNWDNDFVNNSTLNDQFIIGKSTDFNTSLNQSNGLKGNLLADTNYFSNSQKLKPTNRVSETIEADLNKARAKIIKVFKLTKGPSFEPVNNDSSSSLRTLGEKEPSPEEEDLWESWRQIEAFIIFCGNKRYSAINGSSISFVNQLSSCFVDRFQQDHYIKLLWSKIYTKSDDLDEKEGKYEYLGLQNGIQRNSNPVSVDKARENYLNNRNNLNFIRTTSNESNITINLNGSFERVQIGRQFGPKGEALYGKKQFRFDDSMTNKKPIVYTPKITMKEIKNLNRVSKAILAEFRTNLLKYIRSLNTT</sequence>
<dbReference type="Proteomes" id="UP000245609">
    <property type="component" value="Unassembled WGS sequence"/>
</dbReference>
<accession>A0A2T9ZFC9</accession>
<dbReference type="OrthoDB" id="10655247at2759"/>
<keyword evidence="3" id="KW-1185">Reference proteome</keyword>
<evidence type="ECO:0000256" key="1">
    <source>
        <dbReference type="SAM" id="MobiDB-lite"/>
    </source>
</evidence>
<evidence type="ECO:0000313" key="3">
    <source>
        <dbReference type="Proteomes" id="UP000245609"/>
    </source>
</evidence>
<feature type="compositionally biased region" description="Basic and acidic residues" evidence="1">
    <location>
        <begin position="38"/>
        <end position="51"/>
    </location>
</feature>
<feature type="compositionally biased region" description="Polar residues" evidence="1">
    <location>
        <begin position="313"/>
        <end position="323"/>
    </location>
</feature>
<feature type="region of interest" description="Disordered" evidence="1">
    <location>
        <begin position="123"/>
        <end position="214"/>
    </location>
</feature>
<gene>
    <name evidence="2" type="ORF">BB560_002249</name>
</gene>
<organism evidence="2 3">
    <name type="scientific">Smittium megazygosporum</name>
    <dbReference type="NCBI Taxonomy" id="133381"/>
    <lineage>
        <taxon>Eukaryota</taxon>
        <taxon>Fungi</taxon>
        <taxon>Fungi incertae sedis</taxon>
        <taxon>Zoopagomycota</taxon>
        <taxon>Kickxellomycotina</taxon>
        <taxon>Harpellomycetes</taxon>
        <taxon>Harpellales</taxon>
        <taxon>Legeriomycetaceae</taxon>
        <taxon>Smittium</taxon>
    </lineage>
</organism>
<feature type="region of interest" description="Disordered" evidence="1">
    <location>
        <begin position="313"/>
        <end position="334"/>
    </location>
</feature>
<dbReference type="AlphaFoldDB" id="A0A2T9ZFC9"/>
<feature type="region of interest" description="Disordered" evidence="1">
    <location>
        <begin position="22"/>
        <end position="93"/>
    </location>
</feature>